<organism evidence="1">
    <name type="scientific">marine metagenome</name>
    <dbReference type="NCBI Taxonomy" id="408172"/>
    <lineage>
        <taxon>unclassified sequences</taxon>
        <taxon>metagenomes</taxon>
        <taxon>ecological metagenomes</taxon>
    </lineage>
</organism>
<gene>
    <name evidence="1" type="ORF">METZ01_LOCUS109980</name>
</gene>
<proteinExistence type="predicted"/>
<feature type="non-terminal residue" evidence="1">
    <location>
        <position position="1"/>
    </location>
</feature>
<protein>
    <submittedName>
        <fullName evidence="1">Uncharacterized protein</fullName>
    </submittedName>
</protein>
<sequence>VSYLLGQGKINFSACPLSVSDSPRDTLSQVSPVPSGMPQILFKKKVIRTASFTGVVSFAGLAWYFQSKADQHFDNYLHSGDPNTMNSEWNRTEELDKISGWMVVLSQICSQILILTYVEHE</sequence>
<dbReference type="EMBL" id="UINC01013185">
    <property type="protein sequence ID" value="SVA57126.1"/>
    <property type="molecule type" value="Genomic_DNA"/>
</dbReference>
<evidence type="ECO:0000313" key="1">
    <source>
        <dbReference type="EMBL" id="SVA57126.1"/>
    </source>
</evidence>
<accession>A0A381WX65</accession>
<dbReference type="AlphaFoldDB" id="A0A381WX65"/>
<reference evidence="1" key="1">
    <citation type="submission" date="2018-05" db="EMBL/GenBank/DDBJ databases">
        <authorList>
            <person name="Lanie J.A."/>
            <person name="Ng W.-L."/>
            <person name="Kazmierczak K.M."/>
            <person name="Andrzejewski T.M."/>
            <person name="Davidsen T.M."/>
            <person name="Wayne K.J."/>
            <person name="Tettelin H."/>
            <person name="Glass J.I."/>
            <person name="Rusch D."/>
            <person name="Podicherti R."/>
            <person name="Tsui H.-C.T."/>
            <person name="Winkler M.E."/>
        </authorList>
    </citation>
    <scope>NUCLEOTIDE SEQUENCE</scope>
</reference>
<name>A0A381WX65_9ZZZZ</name>